<dbReference type="AlphaFoldDB" id="U6KIJ8"/>
<feature type="compositionally biased region" description="Low complexity" evidence="1">
    <location>
        <begin position="83"/>
        <end position="105"/>
    </location>
</feature>
<evidence type="ECO:0000313" key="3">
    <source>
        <dbReference type="Proteomes" id="UP000030747"/>
    </source>
</evidence>
<dbReference type="OrthoDB" id="10574205at2759"/>
<accession>U6KIJ8</accession>
<feature type="region of interest" description="Disordered" evidence="1">
    <location>
        <begin position="1"/>
        <end position="111"/>
    </location>
</feature>
<name>U6KIJ8_EIMTE</name>
<evidence type="ECO:0000256" key="1">
    <source>
        <dbReference type="SAM" id="MobiDB-lite"/>
    </source>
</evidence>
<dbReference type="EMBL" id="HG673775">
    <property type="protein sequence ID" value="CDJ37764.1"/>
    <property type="molecule type" value="Genomic_DNA"/>
</dbReference>
<feature type="compositionally biased region" description="Low complexity" evidence="1">
    <location>
        <begin position="1"/>
        <end position="51"/>
    </location>
</feature>
<dbReference type="Proteomes" id="UP000030747">
    <property type="component" value="Unassembled WGS sequence"/>
</dbReference>
<keyword evidence="3" id="KW-1185">Reference proteome</keyword>
<proteinExistence type="predicted"/>
<sequence length="160" mass="16386">MHAGAPAVKARAAKSPAQPPQQQTLQQQALQQQTLQQQTLQQQTLQQQPTASDKETPSNGLYPSPELLALSDKAGSLHRRSLSRVSSSSSSSNSGGSSSSSSSSRQYAAAAHVGQLLEGQSPAATAANSSKKVCVNIKLLQSQQAPVTAAPGAATAKGAE</sequence>
<dbReference type="RefSeq" id="XP_013228602.1">
    <property type="nucleotide sequence ID" value="XM_013373148.1"/>
</dbReference>
<gene>
    <name evidence="2" type="ORF">ETH_00030570</name>
</gene>
<dbReference type="GeneID" id="25255193"/>
<dbReference type="VEuPathDB" id="ToxoDB:ETH2_0951800"/>
<reference evidence="2" key="1">
    <citation type="submission" date="2013-10" db="EMBL/GenBank/DDBJ databases">
        <title>Genomic analysis of the causative agents of coccidiosis in chickens.</title>
        <authorList>
            <person name="Reid A.J."/>
            <person name="Blake D."/>
            <person name="Billington K."/>
            <person name="Browne H."/>
            <person name="Dunn M."/>
            <person name="Hung S."/>
            <person name="Kawahara F."/>
            <person name="Miranda-Saavedra D."/>
            <person name="Mourier T."/>
            <person name="Nagra H."/>
            <person name="Otto T.D."/>
            <person name="Rawlings N."/>
            <person name="Sanchez A."/>
            <person name="Sanders M."/>
            <person name="Subramaniam C."/>
            <person name="Tay Y."/>
            <person name="Dear P."/>
            <person name="Doerig C."/>
            <person name="Gruber A."/>
            <person name="Parkinson J."/>
            <person name="Shirley M."/>
            <person name="Wan K.L."/>
            <person name="Berriman M."/>
            <person name="Tomley F."/>
            <person name="Pain A."/>
        </authorList>
    </citation>
    <scope>NUCLEOTIDE SEQUENCE [LARGE SCALE GENOMIC DNA]</scope>
    <source>
        <strain evidence="2">Houghton</strain>
    </source>
</reference>
<organism evidence="2 3">
    <name type="scientific">Eimeria tenella</name>
    <name type="common">Coccidian parasite</name>
    <dbReference type="NCBI Taxonomy" id="5802"/>
    <lineage>
        <taxon>Eukaryota</taxon>
        <taxon>Sar</taxon>
        <taxon>Alveolata</taxon>
        <taxon>Apicomplexa</taxon>
        <taxon>Conoidasida</taxon>
        <taxon>Coccidia</taxon>
        <taxon>Eucoccidiorida</taxon>
        <taxon>Eimeriorina</taxon>
        <taxon>Eimeriidae</taxon>
        <taxon>Eimeria</taxon>
    </lineage>
</organism>
<evidence type="ECO:0000313" key="2">
    <source>
        <dbReference type="EMBL" id="CDJ37764.1"/>
    </source>
</evidence>
<protein>
    <submittedName>
        <fullName evidence="2">Uncharacterized protein</fullName>
    </submittedName>
</protein>
<reference evidence="2" key="2">
    <citation type="submission" date="2013-10" db="EMBL/GenBank/DDBJ databases">
        <authorList>
            <person name="Aslett M."/>
        </authorList>
    </citation>
    <scope>NUCLEOTIDE SEQUENCE [LARGE SCALE GENOMIC DNA]</scope>
    <source>
        <strain evidence="2">Houghton</strain>
    </source>
</reference>
<dbReference type="VEuPathDB" id="ToxoDB:ETH_00030570"/>